<accession>A0A0P0FIA0</accession>
<name>A0A0P0FIA0_BACT4</name>
<gene>
    <name evidence="1" type="ORF">ERS852557_03285</name>
</gene>
<organism evidence="1 2">
    <name type="scientific">Bacteroides thetaiotaomicron</name>
    <dbReference type="NCBI Taxonomy" id="818"/>
    <lineage>
        <taxon>Bacteria</taxon>
        <taxon>Pseudomonadati</taxon>
        <taxon>Bacteroidota</taxon>
        <taxon>Bacteroidia</taxon>
        <taxon>Bacteroidales</taxon>
        <taxon>Bacteroidaceae</taxon>
        <taxon>Bacteroides</taxon>
    </lineage>
</organism>
<dbReference type="KEGG" id="btho:Btheta7330_01069"/>
<sequence>MKQGKIYMKAWLDLHGRAKVLATDHWYLEFANLLLPVISESYLYKSETQESQNQVTLMLTLYLEDCVTDGGNWRQFIRWHKRNYGRYLPFYELSEGYLTDEINKEDIAFLLWGINSPVGDDFDGVENPLDADLLEFADVIYAQLEDVFEKAPISDGLAGDWLMESELMEKQRTALPVASPGDQLPVNVERFLKASGGEPLMFFDSYEALKLFFVQALQWEDEEDALLPDLKEFSDFVMYANPKGLLIGPDVARYFADKRNPLYNAEIAEEEAYELFCEEGLCPFDLLKYGMEHDLLPEAQFPFENGKELLHENWDFIARWFLGEYYEGE</sequence>
<protein>
    <submittedName>
        <fullName evidence="1">Protein of uncharacterized function (DUF3843)</fullName>
    </submittedName>
</protein>
<dbReference type="Pfam" id="PF12954">
    <property type="entry name" value="DUF3843"/>
    <property type="match status" value="2"/>
</dbReference>
<evidence type="ECO:0000313" key="1">
    <source>
        <dbReference type="EMBL" id="CUQ27044.1"/>
    </source>
</evidence>
<reference evidence="1 2" key="1">
    <citation type="submission" date="2015-09" db="EMBL/GenBank/DDBJ databases">
        <authorList>
            <consortium name="Pathogen Informatics"/>
        </authorList>
    </citation>
    <scope>NUCLEOTIDE SEQUENCE [LARGE SCALE GENOMIC DNA]</scope>
    <source>
        <strain evidence="1 2">2789STDY5834945</strain>
    </source>
</reference>
<dbReference type="RefSeq" id="WP_055220150.1">
    <property type="nucleotide sequence ID" value="NZ_CAXKYD010000004.1"/>
</dbReference>
<dbReference type="Proteomes" id="UP000095541">
    <property type="component" value="Unassembled WGS sequence"/>
</dbReference>
<proteinExistence type="predicted"/>
<dbReference type="InterPro" id="IPR024214">
    <property type="entry name" value="DUF3843"/>
</dbReference>
<evidence type="ECO:0000313" key="2">
    <source>
        <dbReference type="Proteomes" id="UP000095541"/>
    </source>
</evidence>
<dbReference type="EMBL" id="CZBI01000004">
    <property type="protein sequence ID" value="CUQ27044.1"/>
    <property type="molecule type" value="Genomic_DNA"/>
</dbReference>
<dbReference type="AlphaFoldDB" id="A0A0P0FIA0"/>
<dbReference type="PATRIC" id="fig|818.23.peg.1091"/>